<accession>A0A843U8Z3</accession>
<comment type="similarity">
    <text evidence="3">Belongs to the MICOS complex subunit Mic10 family.</text>
</comment>
<dbReference type="PANTHER" id="PTHR21304">
    <property type="entry name" value="MICOS COMPLEX SUBUNIT MIC10"/>
    <property type="match status" value="1"/>
</dbReference>
<reference evidence="9" key="1">
    <citation type="submission" date="2017-07" db="EMBL/GenBank/DDBJ databases">
        <title>Taro Niue Genome Assembly and Annotation.</title>
        <authorList>
            <person name="Atibalentja N."/>
            <person name="Keating K."/>
            <person name="Fields C.J."/>
        </authorList>
    </citation>
    <scope>NUCLEOTIDE SEQUENCE</scope>
    <source>
        <strain evidence="9">Niue_2</strain>
        <tissue evidence="9">Leaf</tissue>
    </source>
</reference>
<comment type="caution">
    <text evidence="9">The sequence shown here is derived from an EMBL/GenBank/DDBJ whole genome shotgun (WGS) entry which is preliminary data.</text>
</comment>
<keyword evidence="6" id="KW-1133">Transmembrane helix</keyword>
<dbReference type="EMBL" id="NMUH01000390">
    <property type="protein sequence ID" value="MQL78274.1"/>
    <property type="molecule type" value="Genomic_DNA"/>
</dbReference>
<organism evidence="9 10">
    <name type="scientific">Colocasia esculenta</name>
    <name type="common">Wild taro</name>
    <name type="synonym">Arum esculentum</name>
    <dbReference type="NCBI Taxonomy" id="4460"/>
    <lineage>
        <taxon>Eukaryota</taxon>
        <taxon>Viridiplantae</taxon>
        <taxon>Streptophyta</taxon>
        <taxon>Embryophyta</taxon>
        <taxon>Tracheophyta</taxon>
        <taxon>Spermatophyta</taxon>
        <taxon>Magnoliopsida</taxon>
        <taxon>Liliopsida</taxon>
        <taxon>Araceae</taxon>
        <taxon>Aroideae</taxon>
        <taxon>Colocasieae</taxon>
        <taxon>Colocasia</taxon>
    </lineage>
</organism>
<evidence type="ECO:0000256" key="7">
    <source>
        <dbReference type="ARBA" id="ARBA00023128"/>
    </source>
</evidence>
<keyword evidence="7" id="KW-0496">Mitochondrion</keyword>
<dbReference type="OrthoDB" id="1916310at2759"/>
<evidence type="ECO:0000313" key="9">
    <source>
        <dbReference type="EMBL" id="MQL78274.1"/>
    </source>
</evidence>
<sequence length="120" mass="13296">RLLDVHRRLSIYLTPITNNLSFTWLPGSPMTRWASVAFGAGIGVGSAYIQCSYIFEGSSSEQSVYRTPIPFDSLSQLNGQGLQISNAQLQRTQGSNSRCVPQSPPNVVFLMVHIIINIRR</sequence>
<evidence type="ECO:0000256" key="1">
    <source>
        <dbReference type="ARBA" id="ARBA00002689"/>
    </source>
</evidence>
<feature type="non-terminal residue" evidence="9">
    <location>
        <position position="120"/>
    </location>
</feature>
<evidence type="ECO:0000256" key="3">
    <source>
        <dbReference type="ARBA" id="ARBA00006792"/>
    </source>
</evidence>
<dbReference type="Proteomes" id="UP000652761">
    <property type="component" value="Unassembled WGS sequence"/>
</dbReference>
<comment type="subcellular location">
    <subcellularLocation>
        <location evidence="2">Mitochondrion inner membrane</location>
        <topology evidence="2">Single-pass membrane protein</topology>
    </subcellularLocation>
</comment>
<evidence type="ECO:0000313" key="10">
    <source>
        <dbReference type="Proteomes" id="UP000652761"/>
    </source>
</evidence>
<evidence type="ECO:0000256" key="2">
    <source>
        <dbReference type="ARBA" id="ARBA00004434"/>
    </source>
</evidence>
<evidence type="ECO:0000256" key="4">
    <source>
        <dbReference type="ARBA" id="ARBA00022692"/>
    </source>
</evidence>
<gene>
    <name evidence="9" type="ORF">Taro_010697</name>
</gene>
<proteinExistence type="inferred from homology"/>
<keyword evidence="4" id="KW-0812">Transmembrane</keyword>
<dbReference type="GO" id="GO:0061617">
    <property type="term" value="C:MICOS complex"/>
    <property type="evidence" value="ECO:0007669"/>
    <property type="project" value="InterPro"/>
</dbReference>
<evidence type="ECO:0000256" key="6">
    <source>
        <dbReference type="ARBA" id="ARBA00022989"/>
    </source>
</evidence>
<evidence type="ECO:0000256" key="5">
    <source>
        <dbReference type="ARBA" id="ARBA00022792"/>
    </source>
</evidence>
<comment type="function">
    <text evidence="1">Component of the MICOS complex, a large protein complex of the mitochondrial inner membrane that plays crucial roles in the maintenance of crista junctions, inner membrane architecture, and formation of contact sites to the outer membrane.</text>
</comment>
<keyword evidence="8" id="KW-0472">Membrane</keyword>
<evidence type="ECO:0000256" key="8">
    <source>
        <dbReference type="ARBA" id="ARBA00023136"/>
    </source>
</evidence>
<dbReference type="InterPro" id="IPR007512">
    <property type="entry name" value="Mic10"/>
</dbReference>
<keyword evidence="5" id="KW-0999">Mitochondrion inner membrane</keyword>
<dbReference type="Pfam" id="PF04418">
    <property type="entry name" value="DUF543"/>
    <property type="match status" value="1"/>
</dbReference>
<name>A0A843U8Z3_COLES</name>
<protein>
    <submittedName>
        <fullName evidence="9">Uncharacterized protein</fullName>
    </submittedName>
</protein>
<keyword evidence="10" id="KW-1185">Reference proteome</keyword>
<dbReference type="AlphaFoldDB" id="A0A843U8Z3"/>
<dbReference type="PANTHER" id="PTHR21304:SF0">
    <property type="entry name" value="MICOS COMPLEX SUBUNIT MIC10"/>
    <property type="match status" value="1"/>
</dbReference>